<comment type="similarity">
    <text evidence="6">Belongs to the peptidase M48 family.</text>
</comment>
<reference evidence="10 11" key="1">
    <citation type="submission" date="2023-11" db="EMBL/GenBank/DDBJ databases">
        <authorList>
            <person name="Bao R."/>
        </authorList>
    </citation>
    <scope>NUCLEOTIDE SEQUENCE [LARGE SCALE GENOMIC DNA]</scope>
    <source>
        <strain evidence="10 11">PJ23</strain>
    </source>
</reference>
<keyword evidence="3 6" id="KW-0378">Hydrolase</keyword>
<evidence type="ECO:0000256" key="4">
    <source>
        <dbReference type="ARBA" id="ARBA00022833"/>
    </source>
</evidence>
<keyword evidence="7" id="KW-1133">Transmembrane helix</keyword>
<dbReference type="InterPro" id="IPR055518">
    <property type="entry name" value="DUF7092"/>
</dbReference>
<protein>
    <submittedName>
        <fullName evidence="10">M48 family metallopeptidase</fullName>
    </submittedName>
</protein>
<evidence type="ECO:0000313" key="11">
    <source>
        <dbReference type="Proteomes" id="UP001274321"/>
    </source>
</evidence>
<evidence type="ECO:0000259" key="9">
    <source>
        <dbReference type="Pfam" id="PF23368"/>
    </source>
</evidence>
<dbReference type="InterPro" id="IPR001915">
    <property type="entry name" value="Peptidase_M48"/>
</dbReference>
<keyword evidence="7" id="KW-0812">Transmembrane</keyword>
<feature type="domain" description="DUF7092" evidence="9">
    <location>
        <begin position="12"/>
        <end position="87"/>
    </location>
</feature>
<comment type="cofactor">
    <cofactor evidence="6">
        <name>Zn(2+)</name>
        <dbReference type="ChEBI" id="CHEBI:29105"/>
    </cofactor>
    <text evidence="6">Binds 1 zinc ion per subunit.</text>
</comment>
<dbReference type="CDD" id="cd07332">
    <property type="entry name" value="M48C_Oma1_like"/>
    <property type="match status" value="1"/>
</dbReference>
<dbReference type="EMBL" id="JAXAFJ010000002">
    <property type="protein sequence ID" value="MDX6805368.1"/>
    <property type="molecule type" value="Genomic_DNA"/>
</dbReference>
<dbReference type="RefSeq" id="WP_319843485.1">
    <property type="nucleotide sequence ID" value="NZ_JAXAFJ010000002.1"/>
</dbReference>
<evidence type="ECO:0000256" key="2">
    <source>
        <dbReference type="ARBA" id="ARBA00022723"/>
    </source>
</evidence>
<feature type="domain" description="Peptidase M48" evidence="8">
    <location>
        <begin position="187"/>
        <end position="332"/>
    </location>
</feature>
<dbReference type="Pfam" id="PF23368">
    <property type="entry name" value="DUF7092"/>
    <property type="match status" value="1"/>
</dbReference>
<keyword evidence="5 6" id="KW-0482">Metalloprotease</keyword>
<accession>A0ABU4RMB2</accession>
<organism evidence="10 11">
    <name type="scientific">Terrihabitans rhizophilus</name>
    <dbReference type="NCBI Taxonomy" id="3092662"/>
    <lineage>
        <taxon>Bacteria</taxon>
        <taxon>Pseudomonadati</taxon>
        <taxon>Pseudomonadota</taxon>
        <taxon>Alphaproteobacteria</taxon>
        <taxon>Hyphomicrobiales</taxon>
        <taxon>Terrihabitans</taxon>
    </lineage>
</organism>
<keyword evidence="7" id="KW-0472">Membrane</keyword>
<gene>
    <name evidence="10" type="ORF">SCD90_04765</name>
</gene>
<keyword evidence="11" id="KW-1185">Reference proteome</keyword>
<keyword evidence="4 6" id="KW-0862">Zinc</keyword>
<dbReference type="Proteomes" id="UP001274321">
    <property type="component" value="Unassembled WGS sequence"/>
</dbReference>
<comment type="caution">
    <text evidence="10">The sequence shown here is derived from an EMBL/GenBank/DDBJ whole genome shotgun (WGS) entry which is preliminary data.</text>
</comment>
<keyword evidence="2" id="KW-0479">Metal-binding</keyword>
<dbReference type="PANTHER" id="PTHR22726">
    <property type="entry name" value="METALLOENDOPEPTIDASE OMA1"/>
    <property type="match status" value="1"/>
</dbReference>
<evidence type="ECO:0000256" key="3">
    <source>
        <dbReference type="ARBA" id="ARBA00022801"/>
    </source>
</evidence>
<evidence type="ECO:0000256" key="6">
    <source>
        <dbReference type="RuleBase" id="RU003983"/>
    </source>
</evidence>
<evidence type="ECO:0000256" key="1">
    <source>
        <dbReference type="ARBA" id="ARBA00022670"/>
    </source>
</evidence>
<dbReference type="Pfam" id="PF01435">
    <property type="entry name" value="Peptidase_M48"/>
    <property type="match status" value="1"/>
</dbReference>
<dbReference type="PANTHER" id="PTHR22726:SF1">
    <property type="entry name" value="METALLOENDOPEPTIDASE OMA1, MITOCHONDRIAL"/>
    <property type="match status" value="1"/>
</dbReference>
<dbReference type="Gene3D" id="3.30.2010.10">
    <property type="entry name" value="Metalloproteases ('zincins'), catalytic domain"/>
    <property type="match status" value="1"/>
</dbReference>
<keyword evidence="1 6" id="KW-0645">Protease</keyword>
<evidence type="ECO:0000256" key="7">
    <source>
        <dbReference type="SAM" id="Phobius"/>
    </source>
</evidence>
<evidence type="ECO:0000313" key="10">
    <source>
        <dbReference type="EMBL" id="MDX6805368.1"/>
    </source>
</evidence>
<evidence type="ECO:0000259" key="8">
    <source>
        <dbReference type="Pfam" id="PF01435"/>
    </source>
</evidence>
<name>A0ABU4RMB2_9HYPH</name>
<proteinExistence type="inferred from homology"/>
<evidence type="ECO:0000256" key="5">
    <source>
        <dbReference type="ARBA" id="ARBA00023049"/>
    </source>
</evidence>
<feature type="transmembrane region" description="Helical" evidence="7">
    <location>
        <begin position="103"/>
        <end position="126"/>
    </location>
</feature>
<sequence>MDVDHKEPPSPTARFHDGMSSRRRIVALVLGEHLDIVEDGQVIASWLYADVRRVEAGAGLRLRSVSGAPLARLEIEHEAAAALLMQRCSALDDDVAEIQTGRIIGWSLAATASIVAMVFLGIPFAAERLAPLLPHAAEARLGEAVDKSVRASFGGKVCTTAAGQAALDELTARLDSGPAGISIQPRVLDADLQNAYTLPGGRIYLFKGLLEQSRDLDEIAGIMAHEIGHVRSHHITKALIQSGGTSFLLGLLFGDLTGSSVVLTISASLLDASHSRDAERAADDYAVQALVRLGRSATPFGDFLRRVSEEDEKGTILDSHPVSAERLDRIRRTDRPQVGEPILSAEAWTALRTICPRPRTTPRKTMKRRNL</sequence>
<dbReference type="InterPro" id="IPR051156">
    <property type="entry name" value="Mito/Outer_Membr_Metalloprot"/>
</dbReference>